<accession>A0A9Q3MD72</accession>
<dbReference type="Proteomes" id="UP000749740">
    <property type="component" value="Unassembled WGS sequence"/>
</dbReference>
<dbReference type="EMBL" id="JABDYC010000012">
    <property type="protein sequence ID" value="MBX5026175.1"/>
    <property type="molecule type" value="Genomic_DNA"/>
</dbReference>
<evidence type="ECO:0000313" key="4">
    <source>
        <dbReference type="Proteomes" id="UP000770629"/>
    </source>
</evidence>
<dbReference type="GeneID" id="66139565"/>
<protein>
    <submittedName>
        <fullName evidence="1">Uncharacterized protein</fullName>
    </submittedName>
</protein>
<gene>
    <name evidence="2" type="ORF">HJB60_17450</name>
    <name evidence="1" type="ORF">HJB63_27040</name>
</gene>
<dbReference type="Proteomes" id="UP000770629">
    <property type="component" value="Unassembled WGS sequence"/>
</dbReference>
<dbReference type="AlphaFoldDB" id="A0A9Q3MD72"/>
<evidence type="ECO:0000313" key="1">
    <source>
        <dbReference type="EMBL" id="MBX5026175.1"/>
    </source>
</evidence>
<reference evidence="1 4" key="1">
    <citation type="submission" date="2020-04" db="EMBL/GenBank/DDBJ databases">
        <title>Global-level population genomics: horizontal gene transfer, symbiosis and evolution in Rhizobia.</title>
        <authorList>
            <person name="Gai Y."/>
        </authorList>
    </citation>
    <scope>NUCLEOTIDE SEQUENCE</scope>
    <source>
        <strain evidence="2 4">BLR33</strain>
        <strain evidence="1">BLR57</strain>
    </source>
</reference>
<proteinExistence type="predicted"/>
<comment type="caution">
    <text evidence="1">The sequence shown here is derived from an EMBL/GenBank/DDBJ whole genome shotgun (WGS) entry which is preliminary data.</text>
</comment>
<name>A0A9Q3MD72_9HYPH</name>
<keyword evidence="4" id="KW-1185">Reference proteome</keyword>
<sequence>MELIGDPRHHSSLSFHAFKARPHRSLFMRRASALPLPGAVAGDQAQMPIFPFRG</sequence>
<evidence type="ECO:0000313" key="2">
    <source>
        <dbReference type="EMBL" id="MBX5090943.1"/>
    </source>
</evidence>
<evidence type="ECO:0000313" key="3">
    <source>
        <dbReference type="Proteomes" id="UP000749740"/>
    </source>
</evidence>
<dbReference type="EMBL" id="JABDYF010000007">
    <property type="protein sequence ID" value="MBX5090943.1"/>
    <property type="molecule type" value="Genomic_DNA"/>
</dbReference>
<dbReference type="RefSeq" id="WP_207243886.1">
    <property type="nucleotide sequence ID" value="NZ_CP071454.1"/>
</dbReference>
<organism evidence="1 3">
    <name type="scientific">Rhizobium lentis</name>
    <dbReference type="NCBI Taxonomy" id="1138194"/>
    <lineage>
        <taxon>Bacteria</taxon>
        <taxon>Pseudomonadati</taxon>
        <taxon>Pseudomonadota</taxon>
        <taxon>Alphaproteobacteria</taxon>
        <taxon>Hyphomicrobiales</taxon>
        <taxon>Rhizobiaceae</taxon>
        <taxon>Rhizobium/Agrobacterium group</taxon>
        <taxon>Rhizobium</taxon>
    </lineage>
</organism>